<evidence type="ECO:0000256" key="4">
    <source>
        <dbReference type="ARBA" id="ARBA00022490"/>
    </source>
</evidence>
<dbReference type="CDD" id="cd11288">
    <property type="entry name" value="gelsolin_S5_like"/>
    <property type="match status" value="1"/>
</dbReference>
<dbReference type="GO" id="GO:0051016">
    <property type="term" value="P:barbed-end actin filament capping"/>
    <property type="evidence" value="ECO:0007669"/>
    <property type="project" value="TreeGrafter"/>
</dbReference>
<dbReference type="CDD" id="cd11291">
    <property type="entry name" value="gelsolin_S6_like"/>
    <property type="match status" value="1"/>
</dbReference>
<feature type="domain" description="Gelsolin-like" evidence="9">
    <location>
        <begin position="402"/>
        <end position="480"/>
    </location>
</feature>
<dbReference type="Ensembl" id="ENSCMIT00000016216.1">
    <property type="protein sequence ID" value="ENSCMIP00000015894.1"/>
    <property type="gene ID" value="ENSCMIG00000007638.1"/>
</dbReference>
<reference evidence="11" key="3">
    <citation type="journal article" date="2014" name="Nature">
        <title>Elephant shark genome provides unique insights into gnathostome evolution.</title>
        <authorList>
            <consortium name="International Elephant Shark Genome Sequencing Consortium"/>
            <person name="Venkatesh B."/>
            <person name="Lee A.P."/>
            <person name="Ravi V."/>
            <person name="Maurya A.K."/>
            <person name="Lian M.M."/>
            <person name="Swann J.B."/>
            <person name="Ohta Y."/>
            <person name="Flajnik M.F."/>
            <person name="Sutoh Y."/>
            <person name="Kasahara M."/>
            <person name="Hoon S."/>
            <person name="Gangu V."/>
            <person name="Roy S.W."/>
            <person name="Irimia M."/>
            <person name="Korzh V."/>
            <person name="Kondrychyn I."/>
            <person name="Lim Z.W."/>
            <person name="Tay B.H."/>
            <person name="Tohari S."/>
            <person name="Kong K.W."/>
            <person name="Ho S."/>
            <person name="Lorente-Galdos B."/>
            <person name="Quilez J."/>
            <person name="Marques-Bonet T."/>
            <person name="Raney B.J."/>
            <person name="Ingham P.W."/>
            <person name="Tay A."/>
            <person name="Hillier L.W."/>
            <person name="Minx P."/>
            <person name="Boehm T."/>
            <person name="Wilson R.K."/>
            <person name="Brenner S."/>
            <person name="Warren W.C."/>
        </authorList>
    </citation>
    <scope>NUCLEOTIDE SEQUENCE [LARGE SCALE GENOMIC DNA]</scope>
</reference>
<keyword evidence="7" id="KW-0009">Actin-binding</keyword>
<dbReference type="SMART" id="SM00262">
    <property type="entry name" value="GEL"/>
    <property type="match status" value="6"/>
</dbReference>
<reference evidence="10" key="4">
    <citation type="submission" date="2025-08" db="UniProtKB">
        <authorList>
            <consortium name="Ensembl"/>
        </authorList>
    </citation>
    <scope>IDENTIFICATION</scope>
</reference>
<dbReference type="SUPFAM" id="SSF55753">
    <property type="entry name" value="Actin depolymerizing proteins"/>
    <property type="match status" value="6"/>
</dbReference>
<dbReference type="GO" id="GO:0005546">
    <property type="term" value="F:phosphatidylinositol-4,5-bisphosphate binding"/>
    <property type="evidence" value="ECO:0007669"/>
    <property type="project" value="TreeGrafter"/>
</dbReference>
<evidence type="ECO:0000259" key="9">
    <source>
        <dbReference type="Pfam" id="PF00626"/>
    </source>
</evidence>
<keyword evidence="6" id="KW-0106">Calcium</keyword>
<dbReference type="PRINTS" id="PR00597">
    <property type="entry name" value="GELSOLIN"/>
</dbReference>
<dbReference type="Gene3D" id="3.40.20.10">
    <property type="entry name" value="Severin"/>
    <property type="match status" value="6"/>
</dbReference>
<feature type="domain" description="Gelsolin-like" evidence="9">
    <location>
        <begin position="624"/>
        <end position="700"/>
    </location>
</feature>
<name>A0A4W3I487_CALMI</name>
<dbReference type="GO" id="GO:0007417">
    <property type="term" value="P:central nervous system development"/>
    <property type="evidence" value="ECO:0007669"/>
    <property type="project" value="TreeGrafter"/>
</dbReference>
<sequence length="727" mass="80566">MALHQEFENAGKTPGLMVWRIEKGDLVPVPKNLYGNFYTGDAYLLLYTTPGFSYRIHMWIGKECSVNERGGAAIFATQMDDHFDGKPVQHQEPQGKESTTFQSYFPNGLKYMEGGVDSGFQHVVTNQMDMKRLLHVKGRRFPRATEVPFSWASFNQGDCFVIDAGADIYQWIGSSSGYTERLKAGQIGMHIRDNERGGRAKFHSVQEDSEGDDLIKLLGTKPKIPSESDSDCEADMANRKKAKLYMVSDASGKLKLTEVASQNPFSMTLLSTSESYILDNGQNGKIFLWKGKGASAEERKKGLIICNEFITTKNYPNDTQIEVVPEYGETSLFKQFFNDWKEKDQTKGLGKVYTIGSTAVIQPIPFDISKLHGSQTMAAQHGMVDDGSGTIQIWRIEGNAKQPVDSSLVGQFFGGDCYIILYSYLLNNSRRHIIYTWQGLKATQDELGTSAFLTVQLDQEMGDLPVQVRVTQGQEPAHLMSLFKGKPIIVHSGGTSRKGGQTAPAPVRLFHIRKTSNGANRAVEVSTSGAKSLNTNDSFVLKTSKQTYIWKGVGASDAEVDAAKYVVSVLGGSETVVKEGSEPGDFWQALGGKKKYQTSVALSKETPTHPIRLFGCSNKTGRFTIEEVPGDFTQLDLAVDDVMLLDTWDQVFLWIGKDANEVEKSKSEECAREYIATDPQGRDKGTPIVIVKQGNEPPTFTGWFLAWDPSKWDLSPLQKAMAKLQSH</sequence>
<evidence type="ECO:0000256" key="8">
    <source>
        <dbReference type="ARBA" id="ARBA00023212"/>
    </source>
</evidence>
<protein>
    <submittedName>
        <fullName evidence="10">Scinderin like a</fullName>
    </submittedName>
</protein>
<dbReference type="PANTHER" id="PTHR11977:SF27">
    <property type="entry name" value="SCINDERIN LIKE A-RELATED"/>
    <property type="match status" value="1"/>
</dbReference>
<dbReference type="CDD" id="cd11292">
    <property type="entry name" value="gelsolin_S3_like"/>
    <property type="match status" value="1"/>
</dbReference>
<dbReference type="GeneTree" id="ENSGT00940000164612"/>
<gene>
    <name evidence="10" type="primary">LOC103174655</name>
</gene>
<evidence type="ECO:0000256" key="5">
    <source>
        <dbReference type="ARBA" id="ARBA00022737"/>
    </source>
</evidence>
<dbReference type="InterPro" id="IPR007123">
    <property type="entry name" value="Gelsolin-like_dom"/>
</dbReference>
<dbReference type="Proteomes" id="UP000314986">
    <property type="component" value="Unassembled WGS sequence"/>
</dbReference>
<comment type="similarity">
    <text evidence="2">Belongs to the villin/gelsolin family.</text>
</comment>
<dbReference type="GO" id="GO:0051014">
    <property type="term" value="P:actin filament severing"/>
    <property type="evidence" value="ECO:0007669"/>
    <property type="project" value="TreeGrafter"/>
</dbReference>
<dbReference type="PANTHER" id="PTHR11977">
    <property type="entry name" value="VILLIN"/>
    <property type="match status" value="1"/>
</dbReference>
<evidence type="ECO:0000256" key="2">
    <source>
        <dbReference type="ARBA" id="ARBA00008418"/>
    </source>
</evidence>
<keyword evidence="11" id="KW-1185">Reference proteome</keyword>
<dbReference type="Pfam" id="PF00626">
    <property type="entry name" value="Gelsolin"/>
    <property type="match status" value="5"/>
</dbReference>
<dbReference type="GO" id="GO:0030031">
    <property type="term" value="P:cell projection assembly"/>
    <property type="evidence" value="ECO:0007669"/>
    <property type="project" value="TreeGrafter"/>
</dbReference>
<comment type="subcellular location">
    <subcellularLocation>
        <location evidence="1">Cytoplasm</location>
        <location evidence="1">Cytoskeleton</location>
    </subcellularLocation>
</comment>
<dbReference type="GO" id="GO:0005737">
    <property type="term" value="C:cytoplasm"/>
    <property type="evidence" value="ECO:0007669"/>
    <property type="project" value="TreeGrafter"/>
</dbReference>
<evidence type="ECO:0000256" key="7">
    <source>
        <dbReference type="ARBA" id="ARBA00023203"/>
    </source>
</evidence>
<dbReference type="CDD" id="cd11290">
    <property type="entry name" value="gelsolin_S1_like"/>
    <property type="match status" value="1"/>
</dbReference>
<reference evidence="11" key="1">
    <citation type="journal article" date="2006" name="Science">
        <title>Ancient noncoding elements conserved in the human genome.</title>
        <authorList>
            <person name="Venkatesh B."/>
            <person name="Kirkness E.F."/>
            <person name="Loh Y.H."/>
            <person name="Halpern A.L."/>
            <person name="Lee A.P."/>
            <person name="Johnson J."/>
            <person name="Dandona N."/>
            <person name="Viswanathan L.D."/>
            <person name="Tay A."/>
            <person name="Venter J.C."/>
            <person name="Strausberg R.L."/>
            <person name="Brenner S."/>
        </authorList>
    </citation>
    <scope>NUCLEOTIDE SEQUENCE [LARGE SCALE GENOMIC DNA]</scope>
</reference>
<keyword evidence="8" id="KW-0206">Cytoskeleton</keyword>
<dbReference type="CDD" id="cd11293">
    <property type="entry name" value="gelsolin_S4_like"/>
    <property type="match status" value="1"/>
</dbReference>
<evidence type="ECO:0000256" key="6">
    <source>
        <dbReference type="ARBA" id="ARBA00022837"/>
    </source>
</evidence>
<dbReference type="FunFam" id="3.40.20.10:FF:000001">
    <property type="entry name" value="Gelsolin"/>
    <property type="match status" value="1"/>
</dbReference>
<organism evidence="10 11">
    <name type="scientific">Callorhinchus milii</name>
    <name type="common">Ghost shark</name>
    <dbReference type="NCBI Taxonomy" id="7868"/>
    <lineage>
        <taxon>Eukaryota</taxon>
        <taxon>Metazoa</taxon>
        <taxon>Chordata</taxon>
        <taxon>Craniata</taxon>
        <taxon>Vertebrata</taxon>
        <taxon>Chondrichthyes</taxon>
        <taxon>Holocephali</taxon>
        <taxon>Chimaeriformes</taxon>
        <taxon>Callorhinchidae</taxon>
        <taxon>Callorhinchus</taxon>
    </lineage>
</organism>
<dbReference type="FunFam" id="3.40.20.10:FF:000002">
    <property type="entry name" value="Gelsolin"/>
    <property type="match status" value="1"/>
</dbReference>
<evidence type="ECO:0000313" key="11">
    <source>
        <dbReference type="Proteomes" id="UP000314986"/>
    </source>
</evidence>
<dbReference type="FunFam" id="3.40.20.10:FF:000004">
    <property type="entry name" value="Gelsolin"/>
    <property type="match status" value="1"/>
</dbReference>
<dbReference type="GO" id="GO:0051015">
    <property type="term" value="F:actin filament binding"/>
    <property type="evidence" value="ECO:0007669"/>
    <property type="project" value="InterPro"/>
</dbReference>
<dbReference type="GO" id="GO:0015629">
    <property type="term" value="C:actin cytoskeleton"/>
    <property type="evidence" value="ECO:0007669"/>
    <property type="project" value="TreeGrafter"/>
</dbReference>
<dbReference type="FunFam" id="3.40.20.10:FF:000005">
    <property type="entry name" value="Gelsolin"/>
    <property type="match status" value="1"/>
</dbReference>
<feature type="domain" description="Gelsolin-like" evidence="9">
    <location>
        <begin position="141"/>
        <end position="210"/>
    </location>
</feature>
<keyword evidence="4" id="KW-0963">Cytoplasm</keyword>
<dbReference type="InterPro" id="IPR007122">
    <property type="entry name" value="Villin/Gelsolin"/>
</dbReference>
<dbReference type="AlphaFoldDB" id="A0A4W3I487"/>
<dbReference type="InterPro" id="IPR029006">
    <property type="entry name" value="ADF-H/Gelsolin-like_dom_sf"/>
</dbReference>
<reference evidence="10" key="5">
    <citation type="submission" date="2025-09" db="UniProtKB">
        <authorList>
            <consortium name="Ensembl"/>
        </authorList>
    </citation>
    <scope>IDENTIFICATION</scope>
</reference>
<feature type="domain" description="Gelsolin-like" evidence="9">
    <location>
        <begin position="25"/>
        <end position="101"/>
    </location>
</feature>
<feature type="domain" description="Gelsolin-like" evidence="9">
    <location>
        <begin position="260"/>
        <end position="333"/>
    </location>
</feature>
<dbReference type="InParanoid" id="A0A4W3I487"/>
<reference evidence="11" key="2">
    <citation type="journal article" date="2007" name="PLoS Biol.">
        <title>Survey sequencing and comparative analysis of the elephant shark (Callorhinchus milii) genome.</title>
        <authorList>
            <person name="Venkatesh B."/>
            <person name="Kirkness E.F."/>
            <person name="Loh Y.H."/>
            <person name="Halpern A.L."/>
            <person name="Lee A.P."/>
            <person name="Johnson J."/>
            <person name="Dandona N."/>
            <person name="Viswanathan L.D."/>
            <person name="Tay A."/>
            <person name="Venter J.C."/>
            <person name="Strausberg R.L."/>
            <person name="Brenner S."/>
        </authorList>
    </citation>
    <scope>NUCLEOTIDE SEQUENCE [LARGE SCALE GENOMIC DNA]</scope>
</reference>
<dbReference type="STRING" id="7868.ENSCMIP00000015894"/>
<proteinExistence type="inferred from homology"/>
<evidence type="ECO:0000256" key="3">
    <source>
        <dbReference type="ARBA" id="ARBA00022467"/>
    </source>
</evidence>
<dbReference type="CDD" id="cd11289">
    <property type="entry name" value="gelsolin_S2_like"/>
    <property type="match status" value="1"/>
</dbReference>
<evidence type="ECO:0000256" key="1">
    <source>
        <dbReference type="ARBA" id="ARBA00004245"/>
    </source>
</evidence>
<accession>A0A4W3I487</accession>
<evidence type="ECO:0000313" key="10">
    <source>
        <dbReference type="Ensembl" id="ENSCMIP00000015894.1"/>
    </source>
</evidence>
<keyword evidence="3" id="KW-0117">Actin capping</keyword>
<dbReference type="GO" id="GO:0008154">
    <property type="term" value="P:actin polymerization or depolymerization"/>
    <property type="evidence" value="ECO:0007669"/>
    <property type="project" value="TreeGrafter"/>
</dbReference>
<keyword evidence="5" id="KW-0677">Repeat</keyword>
<dbReference type="OMA" id="QKHIIYT"/>